<proteinExistence type="predicted"/>
<evidence type="ECO:0000256" key="1">
    <source>
        <dbReference type="SAM" id="Phobius"/>
    </source>
</evidence>
<sequence length="57" mass="6490">MYHVMPCEPKAIFLFVWTNKVVLYCIVIHSLSNGKRQSRCVLGTGFCQCQTQPKADV</sequence>
<reference evidence="2" key="2">
    <citation type="journal article" date="2015" name="Fish Shellfish Immunol.">
        <title>Early steps in the European eel (Anguilla anguilla)-Vibrio vulnificus interaction in the gills: Role of the RtxA13 toxin.</title>
        <authorList>
            <person name="Callol A."/>
            <person name="Pajuelo D."/>
            <person name="Ebbesson L."/>
            <person name="Teles M."/>
            <person name="MacKenzie S."/>
            <person name="Amaro C."/>
        </authorList>
    </citation>
    <scope>NUCLEOTIDE SEQUENCE</scope>
</reference>
<reference evidence="2" key="1">
    <citation type="submission" date="2014-11" db="EMBL/GenBank/DDBJ databases">
        <authorList>
            <person name="Amaro Gonzalez C."/>
        </authorList>
    </citation>
    <scope>NUCLEOTIDE SEQUENCE</scope>
</reference>
<dbReference type="EMBL" id="GBXM01037405">
    <property type="protein sequence ID" value="JAH71172.1"/>
    <property type="molecule type" value="Transcribed_RNA"/>
</dbReference>
<feature type="transmembrane region" description="Helical" evidence="1">
    <location>
        <begin position="12"/>
        <end position="31"/>
    </location>
</feature>
<keyword evidence="1" id="KW-0472">Membrane</keyword>
<name>A0A0E9UZD5_ANGAN</name>
<organism evidence="2">
    <name type="scientific">Anguilla anguilla</name>
    <name type="common">European freshwater eel</name>
    <name type="synonym">Muraena anguilla</name>
    <dbReference type="NCBI Taxonomy" id="7936"/>
    <lineage>
        <taxon>Eukaryota</taxon>
        <taxon>Metazoa</taxon>
        <taxon>Chordata</taxon>
        <taxon>Craniata</taxon>
        <taxon>Vertebrata</taxon>
        <taxon>Euteleostomi</taxon>
        <taxon>Actinopterygii</taxon>
        <taxon>Neopterygii</taxon>
        <taxon>Teleostei</taxon>
        <taxon>Anguilliformes</taxon>
        <taxon>Anguillidae</taxon>
        <taxon>Anguilla</taxon>
    </lineage>
</organism>
<evidence type="ECO:0000313" key="2">
    <source>
        <dbReference type="EMBL" id="JAH71172.1"/>
    </source>
</evidence>
<protein>
    <submittedName>
        <fullName evidence="2">Uncharacterized protein</fullName>
    </submittedName>
</protein>
<keyword evidence="1" id="KW-0812">Transmembrane</keyword>
<dbReference type="AlphaFoldDB" id="A0A0E9UZD5"/>
<keyword evidence="1" id="KW-1133">Transmembrane helix</keyword>
<accession>A0A0E9UZD5</accession>